<keyword evidence="3" id="KW-1185">Reference proteome</keyword>
<keyword evidence="1" id="KW-0472">Membrane</keyword>
<keyword evidence="1" id="KW-0812">Transmembrane</keyword>
<evidence type="ECO:0000313" key="2">
    <source>
        <dbReference type="EMBL" id="KFC22662.1"/>
    </source>
</evidence>
<proteinExistence type="predicted"/>
<sequence length="148" mass="17427">MDSSRLKCLHTEDNDYKSYALNPKQFLKTFSVKDINSFIFKEKHLLIVTSKSIISPRELNIQNIEKIKSFVEENFPEKLNLESEHQKALKNESEMYISKLLLVLPLILAFIFIYFFGNNGRNHLVTYTSIAVTIFCYIFLIIKIKRKK</sequence>
<accession>A0A085BJL7</accession>
<feature type="transmembrane region" description="Helical" evidence="1">
    <location>
        <begin position="96"/>
        <end position="117"/>
    </location>
</feature>
<dbReference type="EMBL" id="JPLY01000002">
    <property type="protein sequence ID" value="KFC22662.1"/>
    <property type="molecule type" value="Genomic_DNA"/>
</dbReference>
<keyword evidence="1" id="KW-1133">Transmembrane helix</keyword>
<evidence type="ECO:0000256" key="1">
    <source>
        <dbReference type="SAM" id="Phobius"/>
    </source>
</evidence>
<feature type="transmembrane region" description="Helical" evidence="1">
    <location>
        <begin position="123"/>
        <end position="142"/>
    </location>
</feature>
<gene>
    <name evidence="2" type="ORF">IO89_06310</name>
</gene>
<comment type="caution">
    <text evidence="2">The sequence shown here is derived from an EMBL/GenBank/DDBJ whole genome shotgun (WGS) entry which is preliminary data.</text>
</comment>
<reference evidence="2 3" key="1">
    <citation type="submission" date="2014-07" db="EMBL/GenBank/DDBJ databases">
        <title>Epilithonimonas lactis LMG 22401 Genome.</title>
        <authorList>
            <person name="Pipes S.E."/>
            <person name="Stropko S.J."/>
        </authorList>
    </citation>
    <scope>NUCLEOTIDE SEQUENCE [LARGE SCALE GENOMIC DNA]</scope>
    <source>
        <strain evidence="2 3">LMG 24401</strain>
    </source>
</reference>
<organism evidence="2 3">
    <name type="scientific">Epilithonimonas lactis</name>
    <dbReference type="NCBI Taxonomy" id="421072"/>
    <lineage>
        <taxon>Bacteria</taxon>
        <taxon>Pseudomonadati</taxon>
        <taxon>Bacteroidota</taxon>
        <taxon>Flavobacteriia</taxon>
        <taxon>Flavobacteriales</taxon>
        <taxon>Weeksellaceae</taxon>
        <taxon>Chryseobacterium group</taxon>
        <taxon>Epilithonimonas</taxon>
    </lineage>
</organism>
<dbReference type="eggNOG" id="ENOG503415I">
    <property type="taxonomic scope" value="Bacteria"/>
</dbReference>
<dbReference type="AlphaFoldDB" id="A0A085BJL7"/>
<protein>
    <submittedName>
        <fullName evidence="2">Uncharacterized protein</fullName>
    </submittedName>
</protein>
<evidence type="ECO:0000313" key="3">
    <source>
        <dbReference type="Proteomes" id="UP000028623"/>
    </source>
</evidence>
<dbReference type="RefSeq" id="WP_034974628.1">
    <property type="nucleotide sequence ID" value="NZ_FOFI01000004.1"/>
</dbReference>
<name>A0A085BJL7_9FLAO</name>
<dbReference type="STRING" id="421072.SAMN04488097_3177"/>
<dbReference type="Proteomes" id="UP000028623">
    <property type="component" value="Unassembled WGS sequence"/>
</dbReference>